<dbReference type="AlphaFoldDB" id="A0A3G9CT98"/>
<proteinExistence type="predicted"/>
<evidence type="ECO:0000313" key="1">
    <source>
        <dbReference type="EMBL" id="BAW28169.1"/>
    </source>
</evidence>
<accession>A0A3G9CT98</accession>
<organism evidence="1 2">
    <name type="scientific">Methanosarcina thermophila</name>
    <dbReference type="NCBI Taxonomy" id="2210"/>
    <lineage>
        <taxon>Archaea</taxon>
        <taxon>Methanobacteriati</taxon>
        <taxon>Methanobacteriota</taxon>
        <taxon>Stenosarchaea group</taxon>
        <taxon>Methanomicrobia</taxon>
        <taxon>Methanosarcinales</taxon>
        <taxon>Methanosarcinaceae</taxon>
        <taxon>Methanosarcina</taxon>
    </lineage>
</organism>
<dbReference type="Proteomes" id="UP000265557">
    <property type="component" value="Chromosome"/>
</dbReference>
<evidence type="ECO:0000313" key="2">
    <source>
        <dbReference type="Proteomes" id="UP000265557"/>
    </source>
</evidence>
<name>A0A3G9CT98_METTE</name>
<reference evidence="1 2" key="1">
    <citation type="submission" date="2016-09" db="EMBL/GenBank/DDBJ databases">
        <title>Complete Genome Sequence of Methanosarcina thermophila MT-1.</title>
        <authorList>
            <person name="Kouzuma A."/>
        </authorList>
    </citation>
    <scope>NUCLEOTIDE SEQUENCE [LARGE SCALE GENOMIC DNA]</scope>
    <source>
        <strain evidence="1 2">MT-1</strain>
    </source>
</reference>
<protein>
    <submittedName>
        <fullName evidence="1">Uncharacterized protein</fullName>
    </submittedName>
</protein>
<sequence length="60" mass="7440">MTKKLTVFKELELYHHLQIPVRKAKKHFEMIRERLEEPRSFYCSPLYSNLKNIPRLYFLD</sequence>
<gene>
    <name evidence="1" type="ORF">MESMT1_0239</name>
</gene>
<dbReference type="EMBL" id="AP017646">
    <property type="protein sequence ID" value="BAW28169.1"/>
    <property type="molecule type" value="Genomic_DNA"/>
</dbReference>